<dbReference type="InterPro" id="IPR002052">
    <property type="entry name" value="DNA_methylase_N6_adenine_CS"/>
</dbReference>
<comment type="similarity">
    <text evidence="5">Belongs to the protein N5-glutamine methyltransferase family. PrmC subfamily.</text>
</comment>
<keyword evidence="3 5" id="KW-0949">S-adenosyl-L-methionine</keyword>
<dbReference type="InterPro" id="IPR040758">
    <property type="entry name" value="PrmC_N"/>
</dbReference>
<dbReference type="InterPro" id="IPR029063">
    <property type="entry name" value="SAM-dependent_MTases_sf"/>
</dbReference>
<keyword evidence="2 5" id="KW-0808">Transferase</keyword>
<dbReference type="PANTHER" id="PTHR18895:SF74">
    <property type="entry name" value="MTRF1L RELEASE FACTOR GLUTAMINE METHYLTRANSFERASE"/>
    <property type="match status" value="1"/>
</dbReference>
<proteinExistence type="inferred from homology"/>
<evidence type="ECO:0000256" key="2">
    <source>
        <dbReference type="ARBA" id="ARBA00022679"/>
    </source>
</evidence>
<keyword evidence="1 5" id="KW-0489">Methyltransferase</keyword>
<evidence type="ECO:0000313" key="9">
    <source>
        <dbReference type="Proteomes" id="UP000199759"/>
    </source>
</evidence>
<dbReference type="NCBIfam" id="TIGR03534">
    <property type="entry name" value="RF_mod_PrmC"/>
    <property type="match status" value="1"/>
</dbReference>
<dbReference type="RefSeq" id="WP_233342274.1">
    <property type="nucleotide sequence ID" value="NZ_FNHG01000002.1"/>
</dbReference>
<organism evidence="8 9">
    <name type="scientific">Maricaulis salignorans</name>
    <dbReference type="NCBI Taxonomy" id="144026"/>
    <lineage>
        <taxon>Bacteria</taxon>
        <taxon>Pseudomonadati</taxon>
        <taxon>Pseudomonadota</taxon>
        <taxon>Alphaproteobacteria</taxon>
        <taxon>Maricaulales</taxon>
        <taxon>Maricaulaceae</taxon>
        <taxon>Maricaulis</taxon>
    </lineage>
</organism>
<sequence>MTKDPASGAAFEAAVQSHAADQASRPGFALVQAWQGMDLAGIRRHLIAALRAAGIDEADDDARFLIAHVLEPVSLAQALADAALWSWQNATRLADLAALRLQRVPLSQVLGSKPFWTLDLKVTGDVLTPRADTEALVEAVLARCADEPLHMLDLGTGSGAILAALLSERPAWTGQGVDLSPAALAVAQHNIDACALTARAQLARGRWGESLRGHSFDLVVSNPPYIVREVLAGLEPEVRDHEPALALDGGADGLDAYRAIIADLPRLLRPGGCFALEIGFDQAEPVLGLAGAAGLTALECLPDLSGHDRVVLGRAVLHNG</sequence>
<comment type="catalytic activity">
    <reaction evidence="4 5">
        <text>L-glutaminyl-[peptide chain release factor] + S-adenosyl-L-methionine = N(5)-methyl-L-glutaminyl-[peptide chain release factor] + S-adenosyl-L-homocysteine + H(+)</text>
        <dbReference type="Rhea" id="RHEA:42896"/>
        <dbReference type="Rhea" id="RHEA-COMP:10271"/>
        <dbReference type="Rhea" id="RHEA-COMP:10272"/>
        <dbReference type="ChEBI" id="CHEBI:15378"/>
        <dbReference type="ChEBI" id="CHEBI:30011"/>
        <dbReference type="ChEBI" id="CHEBI:57856"/>
        <dbReference type="ChEBI" id="CHEBI:59789"/>
        <dbReference type="ChEBI" id="CHEBI:61891"/>
        <dbReference type="EC" id="2.1.1.297"/>
    </reaction>
</comment>
<dbReference type="SUPFAM" id="SSF53335">
    <property type="entry name" value="S-adenosyl-L-methionine-dependent methyltransferases"/>
    <property type="match status" value="1"/>
</dbReference>
<dbReference type="GO" id="GO:0003676">
    <property type="term" value="F:nucleic acid binding"/>
    <property type="evidence" value="ECO:0007669"/>
    <property type="project" value="InterPro"/>
</dbReference>
<gene>
    <name evidence="5" type="primary">prmC</name>
    <name evidence="8" type="ORF">SAMN04488568_102207</name>
</gene>
<comment type="function">
    <text evidence="5">Methylates the class 1 translation termination release factors RF1/PrfA and RF2/PrfB on the glutamine residue of the universally conserved GGQ motif.</text>
</comment>
<feature type="binding site" evidence="5">
    <location>
        <begin position="155"/>
        <end position="159"/>
    </location>
    <ligand>
        <name>S-adenosyl-L-methionine</name>
        <dbReference type="ChEBI" id="CHEBI:59789"/>
    </ligand>
</feature>
<dbReference type="EMBL" id="FNHG01000002">
    <property type="protein sequence ID" value="SDL81070.1"/>
    <property type="molecule type" value="Genomic_DNA"/>
</dbReference>
<evidence type="ECO:0000259" key="7">
    <source>
        <dbReference type="Pfam" id="PF17827"/>
    </source>
</evidence>
<evidence type="ECO:0000259" key="6">
    <source>
        <dbReference type="Pfam" id="PF05175"/>
    </source>
</evidence>
<evidence type="ECO:0000313" key="8">
    <source>
        <dbReference type="EMBL" id="SDL81070.1"/>
    </source>
</evidence>
<name>A0A1G9N3J2_9PROT</name>
<dbReference type="GO" id="GO:0032259">
    <property type="term" value="P:methylation"/>
    <property type="evidence" value="ECO:0007669"/>
    <property type="project" value="UniProtKB-KW"/>
</dbReference>
<dbReference type="InterPro" id="IPR050320">
    <property type="entry name" value="N5-glutamine_MTase"/>
</dbReference>
<dbReference type="InterPro" id="IPR007848">
    <property type="entry name" value="Small_mtfrase_dom"/>
</dbReference>
<dbReference type="GO" id="GO:0102559">
    <property type="term" value="F:peptide chain release factor N(5)-glutamine methyltransferase activity"/>
    <property type="evidence" value="ECO:0007669"/>
    <property type="project" value="UniProtKB-EC"/>
</dbReference>
<dbReference type="Proteomes" id="UP000199759">
    <property type="component" value="Unassembled WGS sequence"/>
</dbReference>
<feature type="binding site" evidence="5">
    <location>
        <begin position="222"/>
        <end position="225"/>
    </location>
    <ligand>
        <name>substrate</name>
    </ligand>
</feature>
<dbReference type="InterPro" id="IPR004556">
    <property type="entry name" value="HemK-like"/>
</dbReference>
<dbReference type="AlphaFoldDB" id="A0A1G9N3J2"/>
<feature type="domain" description="Release factor glutamine methyltransferase N-terminal" evidence="7">
    <location>
        <begin position="43"/>
        <end position="111"/>
    </location>
</feature>
<accession>A0A1G9N3J2</accession>
<evidence type="ECO:0000256" key="4">
    <source>
        <dbReference type="ARBA" id="ARBA00048391"/>
    </source>
</evidence>
<dbReference type="NCBIfam" id="TIGR00536">
    <property type="entry name" value="hemK_fam"/>
    <property type="match status" value="1"/>
</dbReference>
<dbReference type="PANTHER" id="PTHR18895">
    <property type="entry name" value="HEMK METHYLTRANSFERASE"/>
    <property type="match status" value="1"/>
</dbReference>
<dbReference type="InterPro" id="IPR019874">
    <property type="entry name" value="RF_methyltr_PrmC"/>
</dbReference>
<keyword evidence="9" id="KW-1185">Reference proteome</keyword>
<dbReference type="Pfam" id="PF05175">
    <property type="entry name" value="MTS"/>
    <property type="match status" value="1"/>
</dbReference>
<dbReference type="STRING" id="144026.SAMN04488568_102207"/>
<feature type="binding site" evidence="5">
    <location>
        <position position="207"/>
    </location>
    <ligand>
        <name>S-adenosyl-L-methionine</name>
        <dbReference type="ChEBI" id="CHEBI:59789"/>
    </ligand>
</feature>
<evidence type="ECO:0000256" key="3">
    <source>
        <dbReference type="ARBA" id="ARBA00022691"/>
    </source>
</evidence>
<dbReference type="Gene3D" id="3.40.50.150">
    <property type="entry name" value="Vaccinia Virus protein VP39"/>
    <property type="match status" value="1"/>
</dbReference>
<feature type="binding site" evidence="5">
    <location>
        <position position="178"/>
    </location>
    <ligand>
        <name>S-adenosyl-L-methionine</name>
        <dbReference type="ChEBI" id="CHEBI:59789"/>
    </ligand>
</feature>
<dbReference type="CDD" id="cd02440">
    <property type="entry name" value="AdoMet_MTases"/>
    <property type="match status" value="1"/>
</dbReference>
<dbReference type="Gene3D" id="1.10.8.10">
    <property type="entry name" value="DNA helicase RuvA subunit, C-terminal domain"/>
    <property type="match status" value="1"/>
</dbReference>
<protein>
    <recommendedName>
        <fullName evidence="5">Release factor glutamine methyltransferase</fullName>
        <shortName evidence="5">RF MTase</shortName>
        <ecNumber evidence="5">2.1.1.297</ecNumber>
    </recommendedName>
    <alternativeName>
        <fullName evidence="5">N5-glutamine methyltransferase PrmC</fullName>
    </alternativeName>
    <alternativeName>
        <fullName evidence="5">Protein-(glutamine-N5) MTase PrmC</fullName>
    </alternativeName>
    <alternativeName>
        <fullName evidence="5">Protein-glutamine N-methyltransferase PrmC</fullName>
    </alternativeName>
</protein>
<dbReference type="HAMAP" id="MF_02126">
    <property type="entry name" value="RF_methyltr_PrmC"/>
    <property type="match status" value="1"/>
</dbReference>
<feature type="domain" description="Methyltransferase small" evidence="6">
    <location>
        <begin position="137"/>
        <end position="226"/>
    </location>
</feature>
<feature type="binding site" evidence="5">
    <location>
        <position position="222"/>
    </location>
    <ligand>
        <name>S-adenosyl-L-methionine</name>
        <dbReference type="ChEBI" id="CHEBI:59789"/>
    </ligand>
</feature>
<dbReference type="Pfam" id="PF17827">
    <property type="entry name" value="PrmC_N"/>
    <property type="match status" value="1"/>
</dbReference>
<evidence type="ECO:0000256" key="1">
    <source>
        <dbReference type="ARBA" id="ARBA00022603"/>
    </source>
</evidence>
<dbReference type="PRINTS" id="PR00507">
    <property type="entry name" value="N12N6MTFRASE"/>
</dbReference>
<reference evidence="8 9" key="1">
    <citation type="submission" date="2016-10" db="EMBL/GenBank/DDBJ databases">
        <authorList>
            <person name="de Groot N.N."/>
        </authorList>
    </citation>
    <scope>NUCLEOTIDE SEQUENCE [LARGE SCALE GENOMIC DNA]</scope>
    <source>
        <strain evidence="8 9">DSM 16077</strain>
    </source>
</reference>
<dbReference type="EC" id="2.1.1.297" evidence="5"/>
<evidence type="ECO:0000256" key="5">
    <source>
        <dbReference type="HAMAP-Rule" id="MF_02126"/>
    </source>
</evidence>
<dbReference type="PROSITE" id="PS00092">
    <property type="entry name" value="N6_MTASE"/>
    <property type="match status" value="1"/>
</dbReference>